<dbReference type="Gene3D" id="2.10.10.20">
    <property type="entry name" value="Carbohydrate-binding module superfamily 5/12"/>
    <property type="match status" value="2"/>
</dbReference>
<dbReference type="PANTHER" id="PTHR34823:SF1">
    <property type="entry name" value="CHITIN-BINDING TYPE-4 DOMAIN-CONTAINING PROTEIN"/>
    <property type="match status" value="1"/>
</dbReference>
<evidence type="ECO:0000256" key="5">
    <source>
        <dbReference type="SAM" id="SignalP"/>
    </source>
</evidence>
<dbReference type="GO" id="GO:0005576">
    <property type="term" value="C:extracellular region"/>
    <property type="evidence" value="ECO:0007669"/>
    <property type="project" value="InterPro"/>
</dbReference>
<feature type="domain" description="Chitin-binding type-3" evidence="6">
    <location>
        <begin position="479"/>
        <end position="521"/>
    </location>
</feature>
<dbReference type="InterPro" id="IPR003610">
    <property type="entry name" value="CBM5/12"/>
</dbReference>
<dbReference type="SUPFAM" id="SSF81296">
    <property type="entry name" value="E set domains"/>
    <property type="match status" value="1"/>
</dbReference>
<reference evidence="7 8" key="1">
    <citation type="submission" date="2018-01" db="EMBL/GenBank/DDBJ databases">
        <title>Co-occurrence of chitin degradation, pigmentation and bioactivity in marine Pseudoalteromonas.</title>
        <authorList>
            <person name="Paulsen S."/>
            <person name="Gram L."/>
            <person name="Machado H."/>
        </authorList>
    </citation>
    <scope>NUCLEOTIDE SEQUENCE [LARGE SCALE GENOMIC DNA]</scope>
    <source>
        <strain evidence="7 8">S3898</strain>
    </source>
</reference>
<dbReference type="Proteomes" id="UP000291338">
    <property type="component" value="Unassembled WGS sequence"/>
</dbReference>
<feature type="domain" description="Chitin-binding type-3" evidence="6">
    <location>
        <begin position="432"/>
        <end position="474"/>
    </location>
</feature>
<dbReference type="CDD" id="cd12215">
    <property type="entry name" value="ChiC_BD"/>
    <property type="match status" value="2"/>
</dbReference>
<evidence type="ECO:0000313" key="7">
    <source>
        <dbReference type="EMBL" id="RZQ54490.1"/>
    </source>
</evidence>
<sequence length="521" mass="57926">MKKIMLSAIAVAMGLGFADSVSAHGYMDSPKARQAICEEQGGFWWPKDGSNIPNAACRATYQVSGQVQFIQLNEFAANVPDYLNQAAVEAAVPDGELCSGGDVNKIGINTPSVDWQRTVVKPNANGTIKIRYRATTPHNPSFWQFYLSKPSVDIHAQPLNWADVELVQEHGNVEFFMAPDGKRYYEMDVAIPEKFNGEAILFSRWQRNDVVGEGFYNCSDITIERITDPNPIEWHVAGYFIKQGQEANVGDTVWLRLFDANGQELIQQQLKVAADMPNWQQQLAEQVSLDSANLIQIGVKDAQGNVLFDNKNLLSNQVFVTDKNHTFNLTVVAAPKNTPPTVYTPDTLILDENTSAHLHVHAFDDEQQTLDFSWQLPTPLSFTGTGSTITVQAPEVTADTEYAGEVSVSDGEFTKTVPLTVVVKNVPITTPDDTWQKDKAYSADDTVVYLGKNYRAKWWVKGETPDSSPAWELIDANSGNEWQANQAYNSGDIVTFEGKQYQARWWTRGDTPTGSNVWKAL</sequence>
<dbReference type="Pfam" id="PF02839">
    <property type="entry name" value="CBM_5_12"/>
    <property type="match status" value="2"/>
</dbReference>
<organism evidence="7 8">
    <name type="scientific">Pseudoalteromonas phenolica</name>
    <dbReference type="NCBI Taxonomy" id="161398"/>
    <lineage>
        <taxon>Bacteria</taxon>
        <taxon>Pseudomonadati</taxon>
        <taxon>Pseudomonadota</taxon>
        <taxon>Gammaproteobacteria</taxon>
        <taxon>Alteromonadales</taxon>
        <taxon>Pseudoalteromonadaceae</taxon>
        <taxon>Pseudoalteromonas</taxon>
    </lineage>
</organism>
<dbReference type="InterPro" id="IPR051024">
    <property type="entry name" value="GlcNAc_Chitin_IntDeg"/>
</dbReference>
<dbReference type="SUPFAM" id="SSF51055">
    <property type="entry name" value="Carbohydrate binding domain"/>
    <property type="match status" value="2"/>
</dbReference>
<accession>A0A4Q7IR36</accession>
<dbReference type="Pfam" id="PF03067">
    <property type="entry name" value="LPMO_10"/>
    <property type="match status" value="1"/>
</dbReference>
<dbReference type="GO" id="GO:0005975">
    <property type="term" value="P:carbohydrate metabolic process"/>
    <property type="evidence" value="ECO:0007669"/>
    <property type="project" value="InterPro"/>
</dbReference>
<evidence type="ECO:0000256" key="3">
    <source>
        <dbReference type="ARBA" id="ARBA00022729"/>
    </source>
</evidence>
<gene>
    <name evidence="7" type="ORF">C1E23_03460</name>
</gene>
<name>A0A4Q7IR36_9GAMM</name>
<proteinExistence type="predicted"/>
<dbReference type="PANTHER" id="PTHR34823">
    <property type="entry name" value="GLCNAC-BINDING PROTEIN A"/>
    <property type="match status" value="1"/>
</dbReference>
<evidence type="ECO:0000256" key="2">
    <source>
        <dbReference type="ARBA" id="ARBA00022669"/>
    </source>
</evidence>
<dbReference type="AlphaFoldDB" id="A0A4Q7IR36"/>
<dbReference type="GO" id="GO:0004553">
    <property type="term" value="F:hydrolase activity, hydrolyzing O-glycosyl compounds"/>
    <property type="evidence" value="ECO:0007669"/>
    <property type="project" value="InterPro"/>
</dbReference>
<evidence type="ECO:0000259" key="6">
    <source>
        <dbReference type="SMART" id="SM00495"/>
    </source>
</evidence>
<evidence type="ECO:0000313" key="8">
    <source>
        <dbReference type="Proteomes" id="UP000291338"/>
    </source>
</evidence>
<evidence type="ECO:0000256" key="4">
    <source>
        <dbReference type="ARBA" id="ARBA00022801"/>
    </source>
</evidence>
<keyword evidence="3 5" id="KW-0732">Signal</keyword>
<dbReference type="Gene3D" id="3.30.70.2150">
    <property type="match status" value="1"/>
</dbReference>
<keyword evidence="1" id="KW-0964">Secreted</keyword>
<comment type="caution">
    <text evidence="7">The sequence shown here is derived from an EMBL/GenBank/DDBJ whole genome shotgun (WGS) entry which is preliminary data.</text>
</comment>
<dbReference type="GO" id="GO:0008061">
    <property type="term" value="F:chitin binding"/>
    <property type="evidence" value="ECO:0007669"/>
    <property type="project" value="UniProtKB-KW"/>
</dbReference>
<dbReference type="SMART" id="SM00495">
    <property type="entry name" value="ChtBD3"/>
    <property type="match status" value="2"/>
</dbReference>
<dbReference type="EMBL" id="PPSX01000012">
    <property type="protein sequence ID" value="RZQ54490.1"/>
    <property type="molecule type" value="Genomic_DNA"/>
</dbReference>
<protein>
    <recommendedName>
        <fullName evidence="6">Chitin-binding type-3 domain-containing protein</fullName>
    </recommendedName>
</protein>
<keyword evidence="2" id="KW-0147">Chitin-binding</keyword>
<dbReference type="GO" id="GO:0030246">
    <property type="term" value="F:carbohydrate binding"/>
    <property type="evidence" value="ECO:0007669"/>
    <property type="project" value="InterPro"/>
</dbReference>
<evidence type="ECO:0000256" key="1">
    <source>
        <dbReference type="ARBA" id="ARBA00022525"/>
    </source>
</evidence>
<dbReference type="Gene3D" id="2.70.50.50">
    <property type="entry name" value="chitin-binding protein cbp21"/>
    <property type="match status" value="1"/>
</dbReference>
<dbReference type="RefSeq" id="WP_130254235.1">
    <property type="nucleotide sequence ID" value="NZ_PPSX01000012.1"/>
</dbReference>
<keyword evidence="4" id="KW-0378">Hydrolase</keyword>
<dbReference type="InterPro" id="IPR036573">
    <property type="entry name" value="CBM_sf_5/12"/>
</dbReference>
<dbReference type="InterPro" id="IPR014756">
    <property type="entry name" value="Ig_E-set"/>
</dbReference>
<feature type="chain" id="PRO_5020371236" description="Chitin-binding type-3 domain-containing protein" evidence="5">
    <location>
        <begin position="24"/>
        <end position="521"/>
    </location>
</feature>
<dbReference type="InterPro" id="IPR041029">
    <property type="entry name" value="GbpA_2"/>
</dbReference>
<feature type="signal peptide" evidence="5">
    <location>
        <begin position="1"/>
        <end position="23"/>
    </location>
</feature>
<dbReference type="InterPro" id="IPR004302">
    <property type="entry name" value="Cellulose/chitin-bd_N"/>
</dbReference>
<dbReference type="Pfam" id="PF18416">
    <property type="entry name" value="GbpA_2"/>
    <property type="match status" value="1"/>
</dbReference>